<protein>
    <submittedName>
        <fullName evidence="1">Uncharacterized protein</fullName>
    </submittedName>
</protein>
<organism evidence="1 2">
    <name type="scientific">Williamsia herbipolensis</name>
    <dbReference type="NCBI Taxonomy" id="1603258"/>
    <lineage>
        <taxon>Bacteria</taxon>
        <taxon>Bacillati</taxon>
        <taxon>Actinomycetota</taxon>
        <taxon>Actinomycetes</taxon>
        <taxon>Mycobacteriales</taxon>
        <taxon>Nocardiaceae</taxon>
        <taxon>Williamsia</taxon>
    </lineage>
</organism>
<sequence length="221" mass="25243">MYNHGITITDDGRFEINGYPDGVYVAAIPEKHAKKLGHLALHHQDLIFASECLDRLNRIEDLPEVWIVRQSLFSSAVISFYKCFGYSKRRSSLQRDDIYKEDLQKEIFEYYKDLRDKKITHDENDWTQSCAMAVVNRAGVTPTVPAVHSVWMGADMITEGAWNNMSSLTRDALAWVTEQYDSESDRVRDLVDGWSHESLLALPAPLLRKPGPDSVGRNRPT</sequence>
<proteinExistence type="predicted"/>
<gene>
    <name evidence="1" type="ORF">OG579_20385</name>
</gene>
<keyword evidence="2" id="KW-1185">Reference proteome</keyword>
<accession>A0AAU4K1R2</accession>
<evidence type="ECO:0000313" key="2">
    <source>
        <dbReference type="Proteomes" id="UP001432128"/>
    </source>
</evidence>
<dbReference type="KEGG" id="whr:OG579_20385"/>
<evidence type="ECO:0000313" key="1">
    <source>
        <dbReference type="EMBL" id="WUM20015.1"/>
    </source>
</evidence>
<dbReference type="RefSeq" id="WP_328857435.1">
    <property type="nucleotide sequence ID" value="NZ_CP108021.1"/>
</dbReference>
<dbReference type="Proteomes" id="UP001432128">
    <property type="component" value="Chromosome"/>
</dbReference>
<dbReference type="EMBL" id="CP108021">
    <property type="protein sequence ID" value="WUM20015.1"/>
    <property type="molecule type" value="Genomic_DNA"/>
</dbReference>
<name>A0AAU4K1R2_9NOCA</name>
<reference evidence="1 2" key="1">
    <citation type="submission" date="2022-10" db="EMBL/GenBank/DDBJ databases">
        <title>The complete genomes of actinobacterial strains from the NBC collection.</title>
        <authorList>
            <person name="Joergensen T.S."/>
            <person name="Alvarez Arevalo M."/>
            <person name="Sterndorff E.B."/>
            <person name="Faurdal D."/>
            <person name="Vuksanovic O."/>
            <person name="Mourched A.-S."/>
            <person name="Charusanti P."/>
            <person name="Shaw S."/>
            <person name="Blin K."/>
            <person name="Weber T."/>
        </authorList>
    </citation>
    <scope>NUCLEOTIDE SEQUENCE [LARGE SCALE GENOMIC DNA]</scope>
    <source>
        <strain evidence="1 2">NBC_00319</strain>
    </source>
</reference>
<dbReference type="AlphaFoldDB" id="A0AAU4K1R2"/>